<dbReference type="Gene3D" id="2.60.120.200">
    <property type="match status" value="1"/>
</dbReference>
<evidence type="ECO:0000256" key="4">
    <source>
        <dbReference type="PIRSR" id="PIRSR606710-1"/>
    </source>
</evidence>
<evidence type="ECO:0000259" key="7">
    <source>
        <dbReference type="Pfam" id="PF17851"/>
    </source>
</evidence>
<dbReference type="Gene3D" id="2.115.10.20">
    <property type="entry name" value="Glycosyl hydrolase domain, family 43"/>
    <property type="match status" value="1"/>
</dbReference>
<evidence type="ECO:0000313" key="8">
    <source>
        <dbReference type="EMBL" id="HIT94428.1"/>
    </source>
</evidence>
<dbReference type="PANTHER" id="PTHR42812">
    <property type="entry name" value="BETA-XYLOSIDASE"/>
    <property type="match status" value="1"/>
</dbReference>
<proteinExistence type="inferred from homology"/>
<comment type="caution">
    <text evidence="8">The sequence shown here is derived from an EMBL/GenBank/DDBJ whole genome shotgun (WGS) entry which is preliminary data.</text>
</comment>
<keyword evidence="2 6" id="KW-0378">Hydrolase</keyword>
<gene>
    <name evidence="8" type="ORF">IAC43_04535</name>
</gene>
<dbReference type="Pfam" id="PF04616">
    <property type="entry name" value="Glyco_hydro_43"/>
    <property type="match status" value="1"/>
</dbReference>
<dbReference type="Proteomes" id="UP000824160">
    <property type="component" value="Unassembled WGS sequence"/>
</dbReference>
<dbReference type="SUPFAM" id="SSF49899">
    <property type="entry name" value="Concanavalin A-like lectins/glucanases"/>
    <property type="match status" value="1"/>
</dbReference>
<reference evidence="8" key="1">
    <citation type="submission" date="2020-10" db="EMBL/GenBank/DDBJ databases">
        <authorList>
            <person name="Gilroy R."/>
        </authorList>
    </citation>
    <scope>NUCLEOTIDE SEQUENCE</scope>
    <source>
        <strain evidence="8">ChiBcec7-5410</strain>
    </source>
</reference>
<dbReference type="Pfam" id="PF17851">
    <property type="entry name" value="GH43_C2"/>
    <property type="match status" value="1"/>
</dbReference>
<reference evidence="8" key="2">
    <citation type="journal article" date="2021" name="PeerJ">
        <title>Extensive microbial diversity within the chicken gut microbiome revealed by metagenomics and culture.</title>
        <authorList>
            <person name="Gilroy R."/>
            <person name="Ravi A."/>
            <person name="Getino M."/>
            <person name="Pursley I."/>
            <person name="Horton D.L."/>
            <person name="Alikhan N.F."/>
            <person name="Baker D."/>
            <person name="Gharbi K."/>
            <person name="Hall N."/>
            <person name="Watson M."/>
            <person name="Adriaenssens E.M."/>
            <person name="Foster-Nyarko E."/>
            <person name="Jarju S."/>
            <person name="Secka A."/>
            <person name="Antonio M."/>
            <person name="Oren A."/>
            <person name="Chaudhuri R.R."/>
            <person name="La Ragione R."/>
            <person name="Hildebrand F."/>
            <person name="Pallen M.J."/>
        </authorList>
    </citation>
    <scope>NUCLEOTIDE SEQUENCE</scope>
    <source>
        <strain evidence="8">ChiBcec7-5410</strain>
    </source>
</reference>
<sequence>MKFRNPIVPGYNPDPSICRKGDTFYLVNSSFEFFPGVPLRQSKNLVNWSLTGCVLDRESQLPLTGCNPSGGIFAPTIRYHDGMFYMITTNVNRMWMGGKPGNFIVHSENPEGPWSEPAWIDQMGIDPSVFFDDDGSCWYTGTGHDEKGDQGIVFFKLDPMTGEILSDKKVISRGSGGKCPEGPHMYKKDGWYYLMLAEGGTEFGHMETIGRSRNIEGPYEFNPAGPLLTARNTNGYPIQCTGHADLVDDENGNWWVVSLGTRPIGPMAHHLGRETFLGRIDWVDGWPVMRNNGLMEMEPDFDLPCADTVKPVSDDIHCDFAKMDKLPADFTWLRNPVMENYKLDGGLLLNGTDQRLSTPNTTPTFVGIRQTQFVSCSTVVLSCDIPEGCSAGITAYGIHSHHYDVLITRRYGKLYAQLRKHLYDMEMVASEIPLPDDVQSVTLRITSDRSTYSFAIDAGNGFVTLGSGYTIGLATEVTEMMTFTGAFIGLFAENGAAKFSAFDYTANWEI</sequence>
<feature type="active site" description="Proton donor" evidence="4">
    <location>
        <position position="181"/>
    </location>
</feature>
<dbReference type="GO" id="GO:0004553">
    <property type="term" value="F:hydrolase activity, hydrolyzing O-glycosyl compounds"/>
    <property type="evidence" value="ECO:0007669"/>
    <property type="project" value="InterPro"/>
</dbReference>
<dbReference type="InterPro" id="IPR023296">
    <property type="entry name" value="Glyco_hydro_beta-prop_sf"/>
</dbReference>
<feature type="site" description="Important for catalytic activity, responsible for pKa modulation of the active site Glu and correct orientation of both the proton donor and substrate" evidence="5">
    <location>
        <position position="126"/>
    </location>
</feature>
<dbReference type="InterPro" id="IPR041542">
    <property type="entry name" value="GH43_C2"/>
</dbReference>
<keyword evidence="3 6" id="KW-0326">Glycosidase</keyword>
<dbReference type="GO" id="GO:0005975">
    <property type="term" value="P:carbohydrate metabolic process"/>
    <property type="evidence" value="ECO:0007669"/>
    <property type="project" value="InterPro"/>
</dbReference>
<dbReference type="InterPro" id="IPR013320">
    <property type="entry name" value="ConA-like_dom_sf"/>
</dbReference>
<feature type="active site" description="Proton acceptor" evidence="4">
    <location>
        <position position="14"/>
    </location>
</feature>
<accession>A0A9D1H692</accession>
<dbReference type="CDD" id="cd18617">
    <property type="entry name" value="GH43_XynB-like"/>
    <property type="match status" value="1"/>
</dbReference>
<dbReference type="SUPFAM" id="SSF75005">
    <property type="entry name" value="Arabinanase/levansucrase/invertase"/>
    <property type="match status" value="1"/>
</dbReference>
<evidence type="ECO:0000256" key="6">
    <source>
        <dbReference type="RuleBase" id="RU361187"/>
    </source>
</evidence>
<evidence type="ECO:0000256" key="1">
    <source>
        <dbReference type="ARBA" id="ARBA00009865"/>
    </source>
</evidence>
<feature type="domain" description="Beta-xylosidase C-terminal Concanavalin A-like" evidence="7">
    <location>
        <begin position="319"/>
        <end position="504"/>
    </location>
</feature>
<evidence type="ECO:0000256" key="5">
    <source>
        <dbReference type="PIRSR" id="PIRSR606710-2"/>
    </source>
</evidence>
<dbReference type="AlphaFoldDB" id="A0A9D1H692"/>
<name>A0A9D1H692_9FIRM</name>
<dbReference type="InterPro" id="IPR051795">
    <property type="entry name" value="Glycosyl_Hydrlase_43"/>
</dbReference>
<dbReference type="PANTHER" id="PTHR42812:SF12">
    <property type="entry name" value="BETA-XYLOSIDASE-RELATED"/>
    <property type="match status" value="1"/>
</dbReference>
<evidence type="ECO:0000256" key="2">
    <source>
        <dbReference type="ARBA" id="ARBA00022801"/>
    </source>
</evidence>
<dbReference type="EMBL" id="DVLW01000120">
    <property type="protein sequence ID" value="HIT94428.1"/>
    <property type="molecule type" value="Genomic_DNA"/>
</dbReference>
<comment type="similarity">
    <text evidence="1 6">Belongs to the glycosyl hydrolase 43 family.</text>
</comment>
<protein>
    <submittedName>
        <fullName evidence="8">Glycoside hydrolase family 43 protein</fullName>
    </submittedName>
</protein>
<dbReference type="InterPro" id="IPR006710">
    <property type="entry name" value="Glyco_hydro_43"/>
</dbReference>
<evidence type="ECO:0000313" key="9">
    <source>
        <dbReference type="Proteomes" id="UP000824160"/>
    </source>
</evidence>
<evidence type="ECO:0000256" key="3">
    <source>
        <dbReference type="ARBA" id="ARBA00023295"/>
    </source>
</evidence>
<organism evidence="8 9">
    <name type="scientific">Candidatus Faecivivens stercoripullorum</name>
    <dbReference type="NCBI Taxonomy" id="2840805"/>
    <lineage>
        <taxon>Bacteria</taxon>
        <taxon>Bacillati</taxon>
        <taxon>Bacillota</taxon>
        <taxon>Clostridia</taxon>
        <taxon>Eubacteriales</taxon>
        <taxon>Oscillospiraceae</taxon>
        <taxon>Oscillospiraceae incertae sedis</taxon>
        <taxon>Candidatus Faecivivens</taxon>
    </lineage>
</organism>